<dbReference type="Gene3D" id="3.40.50.620">
    <property type="entry name" value="HUPs"/>
    <property type="match status" value="1"/>
</dbReference>
<accession>A0A2S4VQB6</accession>
<sequence>MDTEYHYQIETTATPRSSQDSPRLRRMRFIQSGHLPPSEKFEMSGPCLHRYEMCRLACEESSDWIMVDPWEARQAEYVEQLRLGL</sequence>
<dbReference type="InterPro" id="IPR014729">
    <property type="entry name" value="Rossmann-like_a/b/a_fold"/>
</dbReference>
<evidence type="ECO:0000313" key="3">
    <source>
        <dbReference type="Proteomes" id="UP000239156"/>
    </source>
</evidence>
<dbReference type="AlphaFoldDB" id="A0A2S4VQB6"/>
<evidence type="ECO:0000313" key="2">
    <source>
        <dbReference type="EMBL" id="POW11736.1"/>
    </source>
</evidence>
<dbReference type="EMBL" id="PKSL01000036">
    <property type="protein sequence ID" value="POW11736.1"/>
    <property type="molecule type" value="Genomic_DNA"/>
</dbReference>
<feature type="region of interest" description="Disordered" evidence="1">
    <location>
        <begin position="1"/>
        <end position="23"/>
    </location>
</feature>
<reference evidence="2" key="1">
    <citation type="submission" date="2017-12" db="EMBL/GenBank/DDBJ databases">
        <title>Gene loss provides genomic basis for host adaptation in cereal stripe rust fungi.</title>
        <authorList>
            <person name="Xia C."/>
        </authorList>
    </citation>
    <scope>NUCLEOTIDE SEQUENCE [LARGE SCALE GENOMIC DNA]</scope>
    <source>
        <strain evidence="2">93-210</strain>
    </source>
</reference>
<dbReference type="VEuPathDB" id="FungiDB:PSTT_05018"/>
<evidence type="ECO:0000256" key="1">
    <source>
        <dbReference type="SAM" id="MobiDB-lite"/>
    </source>
</evidence>
<proteinExistence type="predicted"/>
<organism evidence="2 3">
    <name type="scientific">Puccinia striiformis</name>
    <dbReference type="NCBI Taxonomy" id="27350"/>
    <lineage>
        <taxon>Eukaryota</taxon>
        <taxon>Fungi</taxon>
        <taxon>Dikarya</taxon>
        <taxon>Basidiomycota</taxon>
        <taxon>Pucciniomycotina</taxon>
        <taxon>Pucciniomycetes</taxon>
        <taxon>Pucciniales</taxon>
        <taxon>Pucciniaceae</taxon>
        <taxon>Puccinia</taxon>
    </lineage>
</organism>
<protein>
    <submittedName>
        <fullName evidence="2">Uncharacterized protein</fullName>
    </submittedName>
</protein>
<name>A0A2S4VQB6_9BASI</name>
<keyword evidence="3" id="KW-1185">Reference proteome</keyword>
<dbReference type="Proteomes" id="UP000239156">
    <property type="component" value="Unassembled WGS sequence"/>
</dbReference>
<comment type="caution">
    <text evidence="2">The sequence shown here is derived from an EMBL/GenBank/DDBJ whole genome shotgun (WGS) entry which is preliminary data.</text>
</comment>
<gene>
    <name evidence="2" type="ORF">PSTT_05018</name>
</gene>
<feature type="compositionally biased region" description="Polar residues" evidence="1">
    <location>
        <begin position="9"/>
        <end position="21"/>
    </location>
</feature>